<name>A0A1I0TZG5_9GAMM</name>
<dbReference type="RefSeq" id="WP_074969674.1">
    <property type="nucleotide sequence ID" value="NZ_AP022213.1"/>
</dbReference>
<dbReference type="InterPro" id="IPR039425">
    <property type="entry name" value="RNA_pol_sigma-70-like"/>
</dbReference>
<evidence type="ECO:0000256" key="2">
    <source>
        <dbReference type="ARBA" id="ARBA00023015"/>
    </source>
</evidence>
<keyword evidence="2" id="KW-0805">Transcription regulation</keyword>
<dbReference type="AlphaFoldDB" id="A0A1I0TZG5"/>
<organism evidence="5 6">
    <name type="scientific">Metapseudomonas otitidis</name>
    <dbReference type="NCBI Taxonomy" id="319939"/>
    <lineage>
        <taxon>Bacteria</taxon>
        <taxon>Pseudomonadati</taxon>
        <taxon>Pseudomonadota</taxon>
        <taxon>Gammaproteobacteria</taxon>
        <taxon>Pseudomonadales</taxon>
        <taxon>Pseudomonadaceae</taxon>
        <taxon>Metapseudomonas</taxon>
    </lineage>
</organism>
<dbReference type="STRING" id="319939.SAMN05216263_10723"/>
<dbReference type="Proteomes" id="UP000515591">
    <property type="component" value="Chromosome"/>
</dbReference>
<accession>A0A1I0TZG5</accession>
<dbReference type="Gene3D" id="1.10.10.10">
    <property type="entry name" value="Winged helix-like DNA-binding domain superfamily/Winged helix DNA-binding domain"/>
    <property type="match status" value="1"/>
</dbReference>
<evidence type="ECO:0000256" key="3">
    <source>
        <dbReference type="ARBA" id="ARBA00023082"/>
    </source>
</evidence>
<dbReference type="PANTHER" id="PTHR43133:SF63">
    <property type="entry name" value="RNA POLYMERASE SIGMA FACTOR FECI-RELATED"/>
    <property type="match status" value="1"/>
</dbReference>
<dbReference type="NCBIfam" id="TIGR02937">
    <property type="entry name" value="sigma70-ECF"/>
    <property type="match status" value="1"/>
</dbReference>
<evidence type="ECO:0000256" key="4">
    <source>
        <dbReference type="ARBA" id="ARBA00023163"/>
    </source>
</evidence>
<dbReference type="SUPFAM" id="SSF88946">
    <property type="entry name" value="Sigma2 domain of RNA polymerase sigma factors"/>
    <property type="match status" value="1"/>
</dbReference>
<dbReference type="InterPro" id="IPR013324">
    <property type="entry name" value="RNA_pol_sigma_r3/r4-like"/>
</dbReference>
<evidence type="ECO:0000313" key="6">
    <source>
        <dbReference type="Proteomes" id="UP000515591"/>
    </source>
</evidence>
<dbReference type="GO" id="GO:0006352">
    <property type="term" value="P:DNA-templated transcription initiation"/>
    <property type="evidence" value="ECO:0007669"/>
    <property type="project" value="InterPro"/>
</dbReference>
<dbReference type="GO" id="GO:0016987">
    <property type="term" value="F:sigma factor activity"/>
    <property type="evidence" value="ECO:0007669"/>
    <property type="project" value="UniProtKB-KW"/>
</dbReference>
<evidence type="ECO:0000313" key="5">
    <source>
        <dbReference type="EMBL" id="BBT19469.1"/>
    </source>
</evidence>
<dbReference type="Gene3D" id="1.10.1740.10">
    <property type="match status" value="1"/>
</dbReference>
<comment type="similarity">
    <text evidence="1">Belongs to the sigma-70 factor family. ECF subfamily.</text>
</comment>
<dbReference type="InterPro" id="IPR007627">
    <property type="entry name" value="RNA_pol_sigma70_r2"/>
</dbReference>
<dbReference type="Pfam" id="PF04542">
    <property type="entry name" value="Sigma70_r2"/>
    <property type="match status" value="1"/>
</dbReference>
<proteinExistence type="inferred from homology"/>
<dbReference type="InterPro" id="IPR014284">
    <property type="entry name" value="RNA_pol_sigma-70_dom"/>
</dbReference>
<keyword evidence="3" id="KW-0731">Sigma factor</keyword>
<gene>
    <name evidence="5" type="ORF">WP8S17C03_55180</name>
</gene>
<dbReference type="PANTHER" id="PTHR43133">
    <property type="entry name" value="RNA POLYMERASE ECF-TYPE SIGMA FACTO"/>
    <property type="match status" value="1"/>
</dbReference>
<dbReference type="SUPFAM" id="SSF88659">
    <property type="entry name" value="Sigma3 and sigma4 domains of RNA polymerase sigma factors"/>
    <property type="match status" value="1"/>
</dbReference>
<dbReference type="Pfam" id="PF08281">
    <property type="entry name" value="Sigma70_r4_2"/>
    <property type="match status" value="1"/>
</dbReference>
<sequence length="172" mass="19443">MPVAPHQSCSGDPLQQLYREHHGWLLNWLRKRLGNGADAADLTQDSFLRLLVARPQSIDAPRAYLATVANRLLINFYRRKSLERAYLDALAELPEPAVPSLEQQALLLEALQEVDQVLQRLSAKAREAFLLSQLEGCTQEEIAQRLCVHVRSVQRYLAQAYEECIVIAGDLL</sequence>
<dbReference type="InterPro" id="IPR013249">
    <property type="entry name" value="RNA_pol_sigma70_r4_t2"/>
</dbReference>
<reference evidence="5 6" key="1">
    <citation type="submission" date="2019-12" db="EMBL/GenBank/DDBJ databases">
        <title>complete genome sequences of Pseudomonas otitidis str. WP8-S17-CRE-03 isolated from wastewater treatment plant effluent.</title>
        <authorList>
            <person name="Sekizuka T."/>
            <person name="Itokawa K."/>
            <person name="Yatsu K."/>
            <person name="Inamine Y."/>
            <person name="Kuroda M."/>
        </authorList>
    </citation>
    <scope>NUCLEOTIDE SEQUENCE [LARGE SCALE GENOMIC DNA]</scope>
    <source>
        <strain evidence="5 6">WP8-S17-CRE-03</strain>
    </source>
</reference>
<dbReference type="InterPro" id="IPR013325">
    <property type="entry name" value="RNA_pol_sigma_r2"/>
</dbReference>
<evidence type="ECO:0000256" key="1">
    <source>
        <dbReference type="ARBA" id="ARBA00010641"/>
    </source>
</evidence>
<protein>
    <submittedName>
        <fullName evidence="5">RNA polymerase sigma factor</fullName>
    </submittedName>
</protein>
<dbReference type="EMBL" id="AP022213">
    <property type="protein sequence ID" value="BBT19469.1"/>
    <property type="molecule type" value="Genomic_DNA"/>
</dbReference>
<dbReference type="InterPro" id="IPR036388">
    <property type="entry name" value="WH-like_DNA-bd_sf"/>
</dbReference>
<keyword evidence="4" id="KW-0804">Transcription</keyword>
<dbReference type="GO" id="GO:0003677">
    <property type="term" value="F:DNA binding"/>
    <property type="evidence" value="ECO:0007669"/>
    <property type="project" value="InterPro"/>
</dbReference>